<dbReference type="PANTHER" id="PTHR36173">
    <property type="entry name" value="RIBONUCLEASE VAPC16-RELATED"/>
    <property type="match status" value="1"/>
</dbReference>
<dbReference type="InterPro" id="IPR029060">
    <property type="entry name" value="PIN-like_dom_sf"/>
</dbReference>
<dbReference type="EMBL" id="RQGF01000028">
    <property type="protein sequence ID" value="TGL60840.1"/>
    <property type="molecule type" value="Genomic_DNA"/>
</dbReference>
<sequence length="133" mass="15500">MILIDTHIWIWWVSGSEQLKLSEKRELDKLLEPPCIVAVSLWELSLLFQLERISFKIPIFEWLELATNPSLVRILDCTPEIAKELIKLPKAMHRDPADRLILATAKANDLVLMTRDKNLDRLCKMNSLRIQNL</sequence>
<gene>
    <name evidence="2" type="ORF">EHQ64_13595</name>
</gene>
<dbReference type="Pfam" id="PF01850">
    <property type="entry name" value="PIN"/>
    <property type="match status" value="1"/>
</dbReference>
<dbReference type="Gene3D" id="3.40.50.1010">
    <property type="entry name" value="5'-nuclease"/>
    <property type="match status" value="1"/>
</dbReference>
<name>A0A4R9K409_9LEPT</name>
<feature type="domain" description="PIN" evidence="1">
    <location>
        <begin position="2"/>
        <end position="124"/>
    </location>
</feature>
<reference evidence="2" key="1">
    <citation type="journal article" date="2019" name="PLoS Negl. Trop. Dis.">
        <title>Revisiting the worldwide diversity of Leptospira species in the environment.</title>
        <authorList>
            <person name="Vincent A.T."/>
            <person name="Schiettekatte O."/>
            <person name="Bourhy P."/>
            <person name="Veyrier F.J."/>
            <person name="Picardeau M."/>
        </authorList>
    </citation>
    <scope>NUCLEOTIDE SEQUENCE [LARGE SCALE GENOMIC DNA]</scope>
    <source>
        <strain evidence="2">201702455</strain>
    </source>
</reference>
<proteinExistence type="predicted"/>
<dbReference type="InterPro" id="IPR002716">
    <property type="entry name" value="PIN_dom"/>
</dbReference>
<protein>
    <submittedName>
        <fullName evidence="2">Type II toxin-antitoxin system VapC family toxin</fullName>
    </submittedName>
</protein>
<dbReference type="SUPFAM" id="SSF88723">
    <property type="entry name" value="PIN domain-like"/>
    <property type="match status" value="1"/>
</dbReference>
<dbReference type="InterPro" id="IPR052919">
    <property type="entry name" value="TA_system_RNase"/>
</dbReference>
<dbReference type="AlphaFoldDB" id="A0A4R9K409"/>
<dbReference type="OrthoDB" id="9798990at2"/>
<comment type="caution">
    <text evidence="2">The sequence shown here is derived from an EMBL/GenBank/DDBJ whole genome shotgun (WGS) entry which is preliminary data.</text>
</comment>
<organism evidence="2 3">
    <name type="scientific">Leptospira sarikeiensis</name>
    <dbReference type="NCBI Taxonomy" id="2484943"/>
    <lineage>
        <taxon>Bacteria</taxon>
        <taxon>Pseudomonadati</taxon>
        <taxon>Spirochaetota</taxon>
        <taxon>Spirochaetia</taxon>
        <taxon>Leptospirales</taxon>
        <taxon>Leptospiraceae</taxon>
        <taxon>Leptospira</taxon>
    </lineage>
</organism>
<evidence type="ECO:0000313" key="3">
    <source>
        <dbReference type="Proteomes" id="UP000297762"/>
    </source>
</evidence>
<dbReference type="InterPro" id="IPR041705">
    <property type="entry name" value="PIN_Sll0205"/>
</dbReference>
<evidence type="ECO:0000259" key="1">
    <source>
        <dbReference type="Pfam" id="PF01850"/>
    </source>
</evidence>
<accession>A0A4R9K409</accession>
<dbReference type="PANTHER" id="PTHR36173:SF1">
    <property type="entry name" value="RIBONUCLEASE VAPC22"/>
    <property type="match status" value="1"/>
</dbReference>
<dbReference type="RefSeq" id="WP_135650069.1">
    <property type="nucleotide sequence ID" value="NZ_RQGF01000028.1"/>
</dbReference>
<evidence type="ECO:0000313" key="2">
    <source>
        <dbReference type="EMBL" id="TGL60840.1"/>
    </source>
</evidence>
<dbReference type="Proteomes" id="UP000297762">
    <property type="component" value="Unassembled WGS sequence"/>
</dbReference>
<keyword evidence="3" id="KW-1185">Reference proteome</keyword>
<dbReference type="CDD" id="cd09872">
    <property type="entry name" value="PIN_Sll0205-like"/>
    <property type="match status" value="1"/>
</dbReference>